<evidence type="ECO:0000256" key="1">
    <source>
        <dbReference type="ARBA" id="ARBA00023157"/>
    </source>
</evidence>
<dbReference type="Pfam" id="PF00055">
    <property type="entry name" value="Laminin_N"/>
    <property type="match status" value="1"/>
</dbReference>
<evidence type="ECO:0000259" key="4">
    <source>
        <dbReference type="PROSITE" id="PS51117"/>
    </source>
</evidence>
<dbReference type="PANTHER" id="PTHR10574">
    <property type="entry name" value="NETRIN/LAMININ-RELATED"/>
    <property type="match status" value="1"/>
</dbReference>
<organism evidence="5 6">
    <name type="scientific">Plakobranchus ocellatus</name>
    <dbReference type="NCBI Taxonomy" id="259542"/>
    <lineage>
        <taxon>Eukaryota</taxon>
        <taxon>Metazoa</taxon>
        <taxon>Spiralia</taxon>
        <taxon>Lophotrochozoa</taxon>
        <taxon>Mollusca</taxon>
        <taxon>Gastropoda</taxon>
        <taxon>Heterobranchia</taxon>
        <taxon>Euthyneura</taxon>
        <taxon>Panpulmonata</taxon>
        <taxon>Sacoglossa</taxon>
        <taxon>Placobranchoidea</taxon>
        <taxon>Plakobranchidae</taxon>
        <taxon>Plakobranchus</taxon>
    </lineage>
</organism>
<protein>
    <submittedName>
        <fullName evidence="5">Laminin subunit gamma-1</fullName>
    </submittedName>
</protein>
<dbReference type="Gene3D" id="2.60.120.260">
    <property type="entry name" value="Galactose-binding domain-like"/>
    <property type="match status" value="1"/>
</dbReference>
<dbReference type="InterPro" id="IPR008211">
    <property type="entry name" value="Laminin_N"/>
</dbReference>
<evidence type="ECO:0000256" key="3">
    <source>
        <dbReference type="SAM" id="SignalP"/>
    </source>
</evidence>
<evidence type="ECO:0000256" key="2">
    <source>
        <dbReference type="ARBA" id="ARBA00023292"/>
    </source>
</evidence>
<dbReference type="GO" id="GO:0009888">
    <property type="term" value="P:tissue development"/>
    <property type="evidence" value="ECO:0007669"/>
    <property type="project" value="TreeGrafter"/>
</dbReference>
<reference evidence="5 6" key="1">
    <citation type="journal article" date="2021" name="Elife">
        <title>Chloroplast acquisition without the gene transfer in kleptoplastic sea slugs, Plakobranchus ocellatus.</title>
        <authorList>
            <person name="Maeda T."/>
            <person name="Takahashi S."/>
            <person name="Yoshida T."/>
            <person name="Shimamura S."/>
            <person name="Takaki Y."/>
            <person name="Nagai Y."/>
            <person name="Toyoda A."/>
            <person name="Suzuki Y."/>
            <person name="Arimoto A."/>
            <person name="Ishii H."/>
            <person name="Satoh N."/>
            <person name="Nishiyama T."/>
            <person name="Hasebe M."/>
            <person name="Maruyama T."/>
            <person name="Minagawa J."/>
            <person name="Obokata J."/>
            <person name="Shigenobu S."/>
        </authorList>
    </citation>
    <scope>NUCLEOTIDE SEQUENCE [LARGE SCALE GENOMIC DNA]</scope>
</reference>
<dbReference type="GO" id="GO:0005604">
    <property type="term" value="C:basement membrane"/>
    <property type="evidence" value="ECO:0007669"/>
    <property type="project" value="TreeGrafter"/>
</dbReference>
<dbReference type="InterPro" id="IPR050440">
    <property type="entry name" value="Laminin/Netrin_ECM"/>
</dbReference>
<dbReference type="GO" id="GO:0009887">
    <property type="term" value="P:animal organ morphogenesis"/>
    <property type="evidence" value="ECO:0007669"/>
    <property type="project" value="TreeGrafter"/>
</dbReference>
<keyword evidence="6" id="KW-1185">Reference proteome</keyword>
<keyword evidence="3" id="KW-0732">Signal</keyword>
<sequence length="132" mass="15215">MFYKVVLFLVGLQTVLCQRNGGTSLPCYDYRGTPQRCQPPFVNAAYEYNRVFEATNTCGMNGDTEYCLQTGATGARKYCNVCNQRKPGLKHPPEYLSDFNNNTKWTWWQSETMLEGMQYPTEINLTLHLSKF</sequence>
<dbReference type="EMBL" id="BLXT01003574">
    <property type="protein sequence ID" value="GFO02131.1"/>
    <property type="molecule type" value="Genomic_DNA"/>
</dbReference>
<feature type="domain" description="Laminin N-terminal" evidence="4">
    <location>
        <begin position="33"/>
        <end position="132"/>
    </location>
</feature>
<comment type="caution">
    <text evidence="5">The sequence shown here is derived from an EMBL/GenBank/DDBJ whole genome shotgun (WGS) entry which is preliminary data.</text>
</comment>
<dbReference type="PANTHER" id="PTHR10574:SF435">
    <property type="entry name" value="LAMININ SUBUNIT GAMMA-1"/>
    <property type="match status" value="1"/>
</dbReference>
<gene>
    <name evidence="5" type="ORF">PoB_002863600</name>
</gene>
<accession>A0AAV4A659</accession>
<feature type="signal peptide" evidence="3">
    <location>
        <begin position="1"/>
        <end position="17"/>
    </location>
</feature>
<evidence type="ECO:0000313" key="5">
    <source>
        <dbReference type="EMBL" id="GFO02131.1"/>
    </source>
</evidence>
<feature type="chain" id="PRO_5043427747" evidence="3">
    <location>
        <begin position="18"/>
        <end position="132"/>
    </location>
</feature>
<dbReference type="Proteomes" id="UP000735302">
    <property type="component" value="Unassembled WGS sequence"/>
</dbReference>
<evidence type="ECO:0000313" key="6">
    <source>
        <dbReference type="Proteomes" id="UP000735302"/>
    </source>
</evidence>
<dbReference type="GO" id="GO:0007411">
    <property type="term" value="P:axon guidance"/>
    <property type="evidence" value="ECO:0007669"/>
    <property type="project" value="TreeGrafter"/>
</dbReference>
<keyword evidence="2" id="KW-0424">Laminin EGF-like domain</keyword>
<proteinExistence type="predicted"/>
<dbReference type="SMART" id="SM00136">
    <property type="entry name" value="LamNT"/>
    <property type="match status" value="1"/>
</dbReference>
<dbReference type="AlphaFoldDB" id="A0AAV4A659"/>
<name>A0AAV4A659_9GAST</name>
<keyword evidence="1" id="KW-1015">Disulfide bond</keyword>
<dbReference type="PROSITE" id="PS51117">
    <property type="entry name" value="LAMININ_NTER"/>
    <property type="match status" value="1"/>
</dbReference>